<dbReference type="Gene3D" id="3.10.129.10">
    <property type="entry name" value="Hotdog Thioesterase"/>
    <property type="match status" value="1"/>
</dbReference>
<dbReference type="AlphaFoldDB" id="A0A8J3IKN0"/>
<dbReference type="Proteomes" id="UP000597444">
    <property type="component" value="Unassembled WGS sequence"/>
</dbReference>
<gene>
    <name evidence="2" type="ORF">KSF_056010</name>
</gene>
<comment type="caution">
    <text evidence="2">The sequence shown here is derived from an EMBL/GenBank/DDBJ whole genome shotgun (WGS) entry which is preliminary data.</text>
</comment>
<dbReference type="NCBIfam" id="TIGR02447">
    <property type="entry name" value="yiiD_Cterm"/>
    <property type="match status" value="1"/>
</dbReference>
<dbReference type="SUPFAM" id="SSF54637">
    <property type="entry name" value="Thioesterase/thiol ester dehydrase-isomerase"/>
    <property type="match status" value="1"/>
</dbReference>
<evidence type="ECO:0000313" key="3">
    <source>
        <dbReference type="Proteomes" id="UP000597444"/>
    </source>
</evidence>
<dbReference type="InterPro" id="IPR029069">
    <property type="entry name" value="HotDog_dom_sf"/>
</dbReference>
<keyword evidence="3" id="KW-1185">Reference proteome</keyword>
<feature type="domain" description="Thioesterase putative" evidence="1">
    <location>
        <begin position="7"/>
        <end position="147"/>
    </location>
</feature>
<proteinExistence type="predicted"/>
<dbReference type="RefSeq" id="WP_220206226.1">
    <property type="nucleotide sequence ID" value="NZ_BNJK01000001.1"/>
</dbReference>
<organism evidence="2 3">
    <name type="scientific">Reticulibacter mediterranei</name>
    <dbReference type="NCBI Taxonomy" id="2778369"/>
    <lineage>
        <taxon>Bacteria</taxon>
        <taxon>Bacillati</taxon>
        <taxon>Chloroflexota</taxon>
        <taxon>Ktedonobacteria</taxon>
        <taxon>Ktedonobacterales</taxon>
        <taxon>Reticulibacteraceae</taxon>
        <taxon>Reticulibacter</taxon>
    </lineage>
</organism>
<protein>
    <submittedName>
        <fullName evidence="2">Thioesterase</fullName>
    </submittedName>
</protein>
<name>A0A8J3IKN0_9CHLR</name>
<evidence type="ECO:0000259" key="1">
    <source>
        <dbReference type="Pfam" id="PF09500"/>
    </source>
</evidence>
<sequence>MEHLLLELQETLRREIPVTQHLGITVESYDGQRLVLSAPLAQNINHKGTAFAGSLNALVTLAGWGQLWLILKEHQLHGKIVIQDSTNSYLLPVQSDFRASCDRPSPAQITRLENTFRKHHRARIELQAEIYDGSELAVSFKGRYVILPPDGQETT</sequence>
<dbReference type="Pfam" id="PF09500">
    <property type="entry name" value="YiiD_C"/>
    <property type="match status" value="1"/>
</dbReference>
<accession>A0A8J3IKN0</accession>
<evidence type="ECO:0000313" key="2">
    <source>
        <dbReference type="EMBL" id="GHO95553.1"/>
    </source>
</evidence>
<dbReference type="InterPro" id="IPR012660">
    <property type="entry name" value="YiiD_C"/>
</dbReference>
<reference evidence="2" key="1">
    <citation type="submission" date="2020-10" db="EMBL/GenBank/DDBJ databases">
        <title>Taxonomic study of unclassified bacteria belonging to the class Ktedonobacteria.</title>
        <authorList>
            <person name="Yabe S."/>
            <person name="Wang C.M."/>
            <person name="Zheng Y."/>
            <person name="Sakai Y."/>
            <person name="Cavaletti L."/>
            <person name="Monciardini P."/>
            <person name="Donadio S."/>
        </authorList>
    </citation>
    <scope>NUCLEOTIDE SEQUENCE</scope>
    <source>
        <strain evidence="2">ID150040</strain>
    </source>
</reference>
<dbReference type="EMBL" id="BNJK01000001">
    <property type="protein sequence ID" value="GHO95553.1"/>
    <property type="molecule type" value="Genomic_DNA"/>
</dbReference>